<sequence length="905" mass="101486">MIEDQVDEVRLAKGQEAVQYTQDEMDAVREGLSLFLRFGDKGMKKKKLHTGTPQVAAEIAFEKQDHGAGSVGWARSEVTIRVPKRRLLAYLWAVRAPCCYDSHTGEIEVLERVNDHHQVVYKKQEAGKYHSDSTLCPPMDEVTRMVWVLQEDGQYFVVFKPADHPSKPDQANAFKPSFLLGVPVHKMSSKIPFRKKTIESLRIKEVGGRCTLTLVAQVGVGALPEAVTREHLRLTAVDSLVRANYFFMERRPTKSMNMDDGKAVGLRLFFECCLIAPRESRKQPAQVKDIVKSIRALEALSEQHTWLVPFLEKVMTARFTRNKPIKTKLDCLSVLDAERIGSNLVPCLRARKTADAGLYQFIAQNKAIMDLFKQHFWVEEMLLAISQEILKVAPWGLVFRVLTGGGMSVVDLASDIVVCLQFLSVPVLRIYGVVQCAMILLQMVLQAGLVWAQHRHGPPKELLKEMGLVLTGTRPGIVAARVSSGQKQTGRETFSYLTEYTIMKIIEILAESIPSCNLQIYVYLLDEKARSWITVASIVTSSLTTGFVSAHVTYDLDADPLNQKQAPMFYGMAPEAPKARALLLVVMMVNSGILLVVKSFSLMLLGHQDKSHAAGIYLADQAIFLIIKIAQGDFHHYLPFPAGGFGVFCSLLARVMTKFVSDFTAIVYLRHPNELGGFCFLLHLFLSFVWVYVAIAAYDPDKMEEGRGFKSEEELRTMNNAIVSLGAGFVVTFVGILLLIKPPFRRTFYASTSSKEFQSEKFMIATTDVDKAAIMMVNKKLWVEIKPKVANWVLSNFSRWEEEKPAWFTTAWISQVPKEMMPTDSEVRYRGRLKTARQTGGSLRASLRGLIVESQVEHQEFEKAQGSATAWMQEYRQEQSFKTASTKKLKKITVVPVGGGEEGGG</sequence>
<dbReference type="SUPFAM" id="SSF55961">
    <property type="entry name" value="Bet v1-like"/>
    <property type="match status" value="1"/>
</dbReference>
<organism evidence="2 3">
    <name type="scientific">Tetraparma gracilis</name>
    <dbReference type="NCBI Taxonomy" id="2962635"/>
    <lineage>
        <taxon>Eukaryota</taxon>
        <taxon>Sar</taxon>
        <taxon>Stramenopiles</taxon>
        <taxon>Ochrophyta</taxon>
        <taxon>Bolidophyceae</taxon>
        <taxon>Parmales</taxon>
        <taxon>Triparmaceae</taxon>
        <taxon>Tetraparma</taxon>
    </lineage>
</organism>
<dbReference type="Gene3D" id="3.30.530.20">
    <property type="match status" value="1"/>
</dbReference>
<evidence type="ECO:0000313" key="3">
    <source>
        <dbReference type="Proteomes" id="UP001165060"/>
    </source>
</evidence>
<dbReference type="EMBL" id="BRYB01002676">
    <property type="protein sequence ID" value="GMI23765.1"/>
    <property type="molecule type" value="Genomic_DNA"/>
</dbReference>
<dbReference type="Proteomes" id="UP001165060">
    <property type="component" value="Unassembled WGS sequence"/>
</dbReference>
<evidence type="ECO:0000313" key="2">
    <source>
        <dbReference type="EMBL" id="GMI23765.1"/>
    </source>
</evidence>
<keyword evidence="3" id="KW-1185">Reference proteome</keyword>
<keyword evidence="1" id="KW-1133">Transmembrane helix</keyword>
<protein>
    <submittedName>
        <fullName evidence="2">Uncharacterized protein</fullName>
    </submittedName>
</protein>
<feature type="transmembrane region" description="Helical" evidence="1">
    <location>
        <begin position="718"/>
        <end position="740"/>
    </location>
</feature>
<evidence type="ECO:0000256" key="1">
    <source>
        <dbReference type="SAM" id="Phobius"/>
    </source>
</evidence>
<feature type="transmembrane region" description="Helical" evidence="1">
    <location>
        <begin position="430"/>
        <end position="452"/>
    </location>
</feature>
<comment type="caution">
    <text evidence="2">The sequence shown here is derived from an EMBL/GenBank/DDBJ whole genome shotgun (WGS) entry which is preliminary data.</text>
</comment>
<dbReference type="InterPro" id="IPR023393">
    <property type="entry name" value="START-like_dom_sf"/>
</dbReference>
<feature type="transmembrane region" description="Helical" evidence="1">
    <location>
        <begin position="636"/>
        <end position="655"/>
    </location>
</feature>
<proteinExistence type="predicted"/>
<accession>A0ABQ6MCF0</accession>
<feature type="non-terminal residue" evidence="2">
    <location>
        <position position="905"/>
    </location>
</feature>
<feature type="transmembrane region" description="Helical" evidence="1">
    <location>
        <begin position="581"/>
        <end position="605"/>
    </location>
</feature>
<gene>
    <name evidence="2" type="ORF">TeGR_g4578</name>
</gene>
<reference evidence="2 3" key="1">
    <citation type="journal article" date="2023" name="Commun. Biol.">
        <title>Genome analysis of Parmales, the sister group of diatoms, reveals the evolutionary specialization of diatoms from phago-mixotrophs to photoautotrophs.</title>
        <authorList>
            <person name="Ban H."/>
            <person name="Sato S."/>
            <person name="Yoshikawa S."/>
            <person name="Yamada K."/>
            <person name="Nakamura Y."/>
            <person name="Ichinomiya M."/>
            <person name="Sato N."/>
            <person name="Blanc-Mathieu R."/>
            <person name="Endo H."/>
            <person name="Kuwata A."/>
            <person name="Ogata H."/>
        </authorList>
    </citation>
    <scope>NUCLEOTIDE SEQUENCE [LARGE SCALE GENOMIC DNA]</scope>
</reference>
<feature type="transmembrane region" description="Helical" evidence="1">
    <location>
        <begin position="675"/>
        <end position="698"/>
    </location>
</feature>
<name>A0ABQ6MCF0_9STRA</name>
<keyword evidence="1" id="KW-0472">Membrane</keyword>
<keyword evidence="1" id="KW-0812">Transmembrane</keyword>